<dbReference type="Gene3D" id="2.40.110.10">
    <property type="entry name" value="Butyryl-CoA Dehydrogenase, subunit A, domain 2"/>
    <property type="match status" value="1"/>
</dbReference>
<feature type="domain" description="Acyl-CoA dehydrogenase/oxidase C-terminal" evidence="6">
    <location>
        <begin position="208"/>
        <end position="336"/>
    </location>
</feature>
<evidence type="ECO:0000259" key="7">
    <source>
        <dbReference type="Pfam" id="PF02771"/>
    </source>
</evidence>
<gene>
    <name evidence="8" type="ORF">UFOPK1722_01573</name>
</gene>
<keyword evidence="5" id="KW-0560">Oxidoreductase</keyword>
<dbReference type="CDD" id="cd00567">
    <property type="entry name" value="ACAD"/>
    <property type="match status" value="1"/>
</dbReference>
<sequence>MDFSLNSDQNELRALARQILNDTCTTEHLKSVATTESGTDLALWRTLADAGLVGIALPESVGGGGMGIIEASVVLEEIGRVAAPVPALAVMALAAPALVDYPELLAGVATGEVIVTAAVHEPVGDAFTPATVVENGKITGTKVCVPHGLLATRFVVTAADGLYCVEADDPKVTITRQDTTSGVPDAMVEFNGATAKCLGNPDATHAMLNRGMSAATIMTSGACQAALLLMAEYTKGRQQFDKIIASFQAVSQRAGDAYIDTEGVRLTAWQAAWRLSEGLPADEALLSAKFWAAEGGWRVMHGAHHVHGGVGVDRDYPLHRFFLLHKQLELQLGSTQPSLARLGRLLVG</sequence>
<evidence type="ECO:0000256" key="1">
    <source>
        <dbReference type="ARBA" id="ARBA00001974"/>
    </source>
</evidence>
<dbReference type="InterPro" id="IPR009100">
    <property type="entry name" value="AcylCoA_DH/oxidase_NM_dom_sf"/>
</dbReference>
<dbReference type="AlphaFoldDB" id="A0A6J6FL05"/>
<dbReference type="PANTHER" id="PTHR43884:SF20">
    <property type="entry name" value="ACYL-COA DEHYDROGENASE FADE28"/>
    <property type="match status" value="1"/>
</dbReference>
<accession>A0A6J6FL05</accession>
<comment type="cofactor">
    <cofactor evidence="1">
        <name>FAD</name>
        <dbReference type="ChEBI" id="CHEBI:57692"/>
    </cofactor>
</comment>
<evidence type="ECO:0000256" key="4">
    <source>
        <dbReference type="ARBA" id="ARBA00022827"/>
    </source>
</evidence>
<proteinExistence type="inferred from homology"/>
<keyword evidence="4" id="KW-0274">FAD</keyword>
<dbReference type="PANTHER" id="PTHR43884">
    <property type="entry name" value="ACYL-COA DEHYDROGENASE"/>
    <property type="match status" value="1"/>
</dbReference>
<evidence type="ECO:0000256" key="3">
    <source>
        <dbReference type="ARBA" id="ARBA00022630"/>
    </source>
</evidence>
<comment type="similarity">
    <text evidence="2">Belongs to the acyl-CoA dehydrogenase family.</text>
</comment>
<dbReference type="EMBL" id="CAEZTS010000167">
    <property type="protein sequence ID" value="CAB4589722.1"/>
    <property type="molecule type" value="Genomic_DNA"/>
</dbReference>
<reference evidence="8" key="1">
    <citation type="submission" date="2020-05" db="EMBL/GenBank/DDBJ databases">
        <authorList>
            <person name="Chiriac C."/>
            <person name="Salcher M."/>
            <person name="Ghai R."/>
            <person name="Kavagutti S V."/>
        </authorList>
    </citation>
    <scope>NUCLEOTIDE SEQUENCE</scope>
</reference>
<dbReference type="SUPFAM" id="SSF47203">
    <property type="entry name" value="Acyl-CoA dehydrogenase C-terminal domain-like"/>
    <property type="match status" value="1"/>
</dbReference>
<evidence type="ECO:0000313" key="8">
    <source>
        <dbReference type="EMBL" id="CAB4589722.1"/>
    </source>
</evidence>
<protein>
    <submittedName>
        <fullName evidence="8">Unannotated protein</fullName>
    </submittedName>
</protein>
<name>A0A6J6FL05_9ZZZZ</name>
<dbReference type="InterPro" id="IPR009075">
    <property type="entry name" value="AcylCo_DH/oxidase_C"/>
</dbReference>
<organism evidence="8">
    <name type="scientific">freshwater metagenome</name>
    <dbReference type="NCBI Taxonomy" id="449393"/>
    <lineage>
        <taxon>unclassified sequences</taxon>
        <taxon>metagenomes</taxon>
        <taxon>ecological metagenomes</taxon>
    </lineage>
</organism>
<dbReference type="InterPro" id="IPR046373">
    <property type="entry name" value="Acyl-CoA_Oxase/DH_mid-dom_sf"/>
</dbReference>
<keyword evidence="3" id="KW-0285">Flavoprotein</keyword>
<dbReference type="InterPro" id="IPR036250">
    <property type="entry name" value="AcylCo_DH-like_C"/>
</dbReference>
<dbReference type="Pfam" id="PF00441">
    <property type="entry name" value="Acyl-CoA_dh_1"/>
    <property type="match status" value="1"/>
</dbReference>
<evidence type="ECO:0000256" key="2">
    <source>
        <dbReference type="ARBA" id="ARBA00009347"/>
    </source>
</evidence>
<dbReference type="GO" id="GO:0050660">
    <property type="term" value="F:flavin adenine dinucleotide binding"/>
    <property type="evidence" value="ECO:0007669"/>
    <property type="project" value="InterPro"/>
</dbReference>
<evidence type="ECO:0000259" key="6">
    <source>
        <dbReference type="Pfam" id="PF00441"/>
    </source>
</evidence>
<dbReference type="Gene3D" id="1.20.140.10">
    <property type="entry name" value="Butyryl-CoA Dehydrogenase, subunit A, domain 3"/>
    <property type="match status" value="1"/>
</dbReference>
<dbReference type="SUPFAM" id="SSF56645">
    <property type="entry name" value="Acyl-CoA dehydrogenase NM domain-like"/>
    <property type="match status" value="1"/>
</dbReference>
<dbReference type="InterPro" id="IPR013786">
    <property type="entry name" value="AcylCoA_DH/ox_N"/>
</dbReference>
<dbReference type="Gene3D" id="1.10.540.10">
    <property type="entry name" value="Acyl-CoA dehydrogenase/oxidase, N-terminal domain"/>
    <property type="match status" value="1"/>
</dbReference>
<evidence type="ECO:0000256" key="5">
    <source>
        <dbReference type="ARBA" id="ARBA00023002"/>
    </source>
</evidence>
<dbReference type="GO" id="GO:0003995">
    <property type="term" value="F:acyl-CoA dehydrogenase activity"/>
    <property type="evidence" value="ECO:0007669"/>
    <property type="project" value="TreeGrafter"/>
</dbReference>
<dbReference type="Pfam" id="PF02771">
    <property type="entry name" value="Acyl-CoA_dh_N"/>
    <property type="match status" value="1"/>
</dbReference>
<feature type="domain" description="Acyl-CoA dehydrogenase/oxidase N-terminal" evidence="7">
    <location>
        <begin position="7"/>
        <end position="99"/>
    </location>
</feature>
<dbReference type="InterPro" id="IPR037069">
    <property type="entry name" value="AcylCoA_DH/ox_N_sf"/>
</dbReference>